<sequence>MRLIACSGSVPELESMKRCGRLKMSS</sequence>
<organism evidence="1">
    <name type="scientific">Rhizophora mucronata</name>
    <name type="common">Asiatic mangrove</name>
    <dbReference type="NCBI Taxonomy" id="61149"/>
    <lineage>
        <taxon>Eukaryota</taxon>
        <taxon>Viridiplantae</taxon>
        <taxon>Streptophyta</taxon>
        <taxon>Embryophyta</taxon>
        <taxon>Tracheophyta</taxon>
        <taxon>Spermatophyta</taxon>
        <taxon>Magnoliopsida</taxon>
        <taxon>eudicotyledons</taxon>
        <taxon>Gunneridae</taxon>
        <taxon>Pentapetalae</taxon>
        <taxon>rosids</taxon>
        <taxon>fabids</taxon>
        <taxon>Malpighiales</taxon>
        <taxon>Rhizophoraceae</taxon>
        <taxon>Rhizophora</taxon>
    </lineage>
</organism>
<reference evidence="1" key="1">
    <citation type="submission" date="2018-02" db="EMBL/GenBank/DDBJ databases">
        <title>Rhizophora mucronata_Transcriptome.</title>
        <authorList>
            <person name="Meera S.P."/>
            <person name="Sreeshan A."/>
            <person name="Augustine A."/>
        </authorList>
    </citation>
    <scope>NUCLEOTIDE SEQUENCE</scope>
    <source>
        <tissue evidence="1">Leaf</tissue>
    </source>
</reference>
<proteinExistence type="predicted"/>
<protein>
    <submittedName>
        <fullName evidence="1">Uncharacterized protein</fullName>
    </submittedName>
</protein>
<name>A0A2P2JKF3_RHIMU</name>
<dbReference type="AlphaFoldDB" id="A0A2P2JKF3"/>
<evidence type="ECO:0000313" key="1">
    <source>
        <dbReference type="EMBL" id="MBW93952.1"/>
    </source>
</evidence>
<dbReference type="EMBL" id="GGEC01013469">
    <property type="protein sequence ID" value="MBW93952.1"/>
    <property type="molecule type" value="Transcribed_RNA"/>
</dbReference>
<accession>A0A2P2JKF3</accession>